<evidence type="ECO:0000313" key="2">
    <source>
        <dbReference type="EMBL" id="BAD31681.1"/>
    </source>
</evidence>
<reference evidence="3" key="4">
    <citation type="journal article" date="2008" name="Nucleic Acids Res.">
        <title>The rice annotation project database (RAP-DB): 2008 update.</title>
        <authorList>
            <consortium name="The rice annotation project (RAP)"/>
        </authorList>
    </citation>
    <scope>GENOME REANNOTATION</scope>
    <source>
        <strain evidence="3">cv. Nipponbare</strain>
    </source>
</reference>
<evidence type="ECO:0000313" key="1">
    <source>
        <dbReference type="EMBL" id="BAC84143.1"/>
    </source>
</evidence>
<dbReference type="EMBL" id="AP005768">
    <property type="protein sequence ID" value="BAD31681.1"/>
    <property type="molecule type" value="Genomic_DNA"/>
</dbReference>
<gene>
    <name evidence="2" type="ORF">OSJNBa0039C01.108</name>
    <name evidence="1" type="ORF">OSJNBb0087F05.22</name>
</gene>
<reference evidence="1" key="1">
    <citation type="submission" date="2002-05" db="EMBL/GenBank/DDBJ databases">
        <title>Oryza sativa nipponbare(GA3) genomic DNA, chromosome 7, BAC clone:OSJNBb0087F05.</title>
        <authorList>
            <person name="Sasaki T."/>
            <person name="Matsumoto T."/>
            <person name="Katayose Y."/>
        </authorList>
    </citation>
    <scope>NUCLEOTIDE SEQUENCE</scope>
</reference>
<reference evidence="3" key="3">
    <citation type="journal article" date="2005" name="Nature">
        <title>The map-based sequence of the rice genome.</title>
        <authorList>
            <consortium name="International rice genome sequencing project (IRGSP)"/>
            <person name="Matsumoto T."/>
            <person name="Wu J."/>
            <person name="Kanamori H."/>
            <person name="Katayose Y."/>
            <person name="Fujisawa M."/>
            <person name="Namiki N."/>
            <person name="Mizuno H."/>
            <person name="Yamamoto K."/>
            <person name="Antonio B.A."/>
            <person name="Baba T."/>
            <person name="Sakata K."/>
            <person name="Nagamura Y."/>
            <person name="Aoki H."/>
            <person name="Arikawa K."/>
            <person name="Arita K."/>
            <person name="Bito T."/>
            <person name="Chiden Y."/>
            <person name="Fujitsuka N."/>
            <person name="Fukunaka R."/>
            <person name="Hamada M."/>
            <person name="Harada C."/>
            <person name="Hayashi A."/>
            <person name="Hijishita S."/>
            <person name="Honda M."/>
            <person name="Hosokawa S."/>
            <person name="Ichikawa Y."/>
            <person name="Idonuma A."/>
            <person name="Iijima M."/>
            <person name="Ikeda M."/>
            <person name="Ikeno M."/>
            <person name="Ito K."/>
            <person name="Ito S."/>
            <person name="Ito T."/>
            <person name="Ito Y."/>
            <person name="Ito Y."/>
            <person name="Iwabuchi A."/>
            <person name="Kamiya K."/>
            <person name="Karasawa W."/>
            <person name="Kurita K."/>
            <person name="Katagiri S."/>
            <person name="Kikuta A."/>
            <person name="Kobayashi H."/>
            <person name="Kobayashi N."/>
            <person name="Machita K."/>
            <person name="Maehara T."/>
            <person name="Masukawa M."/>
            <person name="Mizubayashi T."/>
            <person name="Mukai Y."/>
            <person name="Nagasaki H."/>
            <person name="Nagata Y."/>
            <person name="Naito S."/>
            <person name="Nakashima M."/>
            <person name="Nakama Y."/>
            <person name="Nakamichi Y."/>
            <person name="Nakamura M."/>
            <person name="Meguro A."/>
            <person name="Negishi M."/>
            <person name="Ohta I."/>
            <person name="Ohta T."/>
            <person name="Okamoto M."/>
            <person name="Ono N."/>
            <person name="Saji S."/>
            <person name="Sakaguchi M."/>
            <person name="Sakai K."/>
            <person name="Shibata M."/>
            <person name="Shimokawa T."/>
            <person name="Song J."/>
            <person name="Takazaki Y."/>
            <person name="Terasawa K."/>
            <person name="Tsugane M."/>
            <person name="Tsuji K."/>
            <person name="Ueda S."/>
            <person name="Waki K."/>
            <person name="Yamagata H."/>
            <person name="Yamamoto M."/>
            <person name="Yamamoto S."/>
            <person name="Yamane H."/>
            <person name="Yoshiki S."/>
            <person name="Yoshihara R."/>
            <person name="Yukawa K."/>
            <person name="Zhong H."/>
            <person name="Yano M."/>
            <person name="Yuan Q."/>
            <person name="Ouyang S."/>
            <person name="Liu J."/>
            <person name="Jones K.M."/>
            <person name="Gansberger K."/>
            <person name="Moffat K."/>
            <person name="Hill J."/>
            <person name="Bera J."/>
            <person name="Fadrosh D."/>
            <person name="Jin S."/>
            <person name="Johri S."/>
            <person name="Kim M."/>
            <person name="Overton L."/>
            <person name="Reardon M."/>
            <person name="Tsitrin T."/>
            <person name="Vuong H."/>
            <person name="Weaver B."/>
            <person name="Ciecko A."/>
            <person name="Tallon L."/>
            <person name="Jackson J."/>
            <person name="Pai G."/>
            <person name="Aken S.V."/>
            <person name="Utterback T."/>
            <person name="Reidmuller S."/>
            <person name="Feldblyum T."/>
            <person name="Hsiao J."/>
            <person name="Zismann V."/>
            <person name="Iobst S."/>
            <person name="de Vazeille A.R."/>
            <person name="Buell C.R."/>
            <person name="Ying K."/>
            <person name="Li Y."/>
            <person name="Lu T."/>
            <person name="Huang Y."/>
            <person name="Zhao Q."/>
            <person name="Feng Q."/>
            <person name="Zhang L."/>
            <person name="Zhu J."/>
            <person name="Weng Q."/>
            <person name="Mu J."/>
            <person name="Lu Y."/>
            <person name="Fan D."/>
            <person name="Liu Y."/>
            <person name="Guan J."/>
            <person name="Zhang Y."/>
            <person name="Yu S."/>
            <person name="Liu X."/>
            <person name="Zhang Y."/>
            <person name="Hong G."/>
            <person name="Han B."/>
            <person name="Choisne N."/>
            <person name="Demange N."/>
            <person name="Orjeda G."/>
            <person name="Samain S."/>
            <person name="Cattolico L."/>
            <person name="Pelletier E."/>
            <person name="Couloux A."/>
            <person name="Segurens B."/>
            <person name="Wincker P."/>
            <person name="D'Hont A."/>
            <person name="Scarpelli C."/>
            <person name="Weissenbach J."/>
            <person name="Salanoubat M."/>
            <person name="Quetier F."/>
            <person name="Yu Y."/>
            <person name="Kim H.R."/>
            <person name="Rambo T."/>
            <person name="Currie J."/>
            <person name="Collura K."/>
            <person name="Luo M."/>
            <person name="Yang T."/>
            <person name="Ammiraju J.S.S."/>
            <person name="Engler F."/>
            <person name="Soderlund C."/>
            <person name="Wing R.A."/>
            <person name="Palmer L.E."/>
            <person name="de la Bastide M."/>
            <person name="Spiegel L."/>
            <person name="Nascimento L."/>
            <person name="Zutavern T."/>
            <person name="O'Shaughnessy A."/>
            <person name="Dike S."/>
            <person name="Dedhia N."/>
            <person name="Preston R."/>
            <person name="Balija V."/>
            <person name="McCombie W.R."/>
            <person name="Chow T."/>
            <person name="Chen H."/>
            <person name="Chung M."/>
            <person name="Chen C."/>
            <person name="Shaw J."/>
            <person name="Wu H."/>
            <person name="Hsiao K."/>
            <person name="Chao Y."/>
            <person name="Chu M."/>
            <person name="Cheng C."/>
            <person name="Hour A."/>
            <person name="Lee P."/>
            <person name="Lin S."/>
            <person name="Lin Y."/>
            <person name="Liou J."/>
            <person name="Liu S."/>
            <person name="Hsing Y."/>
            <person name="Raghuvanshi S."/>
            <person name="Mohanty A."/>
            <person name="Bharti A.K."/>
            <person name="Gaur A."/>
            <person name="Gupta V."/>
            <person name="Kumar D."/>
            <person name="Ravi V."/>
            <person name="Vij S."/>
            <person name="Kapur A."/>
            <person name="Khurana P."/>
            <person name="Khurana P."/>
            <person name="Khurana J.P."/>
            <person name="Tyagi A.K."/>
            <person name="Gaikwad K."/>
            <person name="Singh A."/>
            <person name="Dalal V."/>
            <person name="Srivastava S."/>
            <person name="Dixit A."/>
            <person name="Pal A.K."/>
            <person name="Ghazi I.A."/>
            <person name="Yadav M."/>
            <person name="Pandit A."/>
            <person name="Bhargava A."/>
            <person name="Sureshbabu K."/>
            <person name="Batra K."/>
            <person name="Sharma T.R."/>
            <person name="Mohapatra T."/>
            <person name="Singh N.K."/>
            <person name="Messing J."/>
            <person name="Nelson A.B."/>
            <person name="Fuks G."/>
            <person name="Kavchok S."/>
            <person name="Keizer G."/>
            <person name="Linton E."/>
            <person name="Llaca V."/>
            <person name="Song R."/>
            <person name="Tanyolac B."/>
            <person name="Young S."/>
            <person name="Ho-Il K."/>
            <person name="Hahn J.H."/>
            <person name="Sangsakoo G."/>
            <person name="Vanavichit A."/>
            <person name="de Mattos Luiz.A.T."/>
            <person name="Zimmer P.D."/>
            <person name="Malone G."/>
            <person name="Dellagostin O."/>
            <person name="de Oliveira A.C."/>
            <person name="Bevan M."/>
            <person name="Bancroft I."/>
            <person name="Minx P."/>
            <person name="Cordum H."/>
            <person name="Wilson R."/>
            <person name="Cheng Z."/>
            <person name="Jin W."/>
            <person name="Jiang J."/>
            <person name="Leong S.A."/>
            <person name="Iwama H."/>
            <person name="Gojobori T."/>
            <person name="Itoh T."/>
            <person name="Niimura Y."/>
            <person name="Fujii Y."/>
            <person name="Habara T."/>
            <person name="Sakai H."/>
            <person name="Sato Y."/>
            <person name="Wilson G."/>
            <person name="Kumar K."/>
            <person name="McCouch S."/>
            <person name="Juretic N."/>
            <person name="Hoen D."/>
            <person name="Wright S."/>
            <person name="Bruskiewich R."/>
            <person name="Bureau T."/>
            <person name="Miyao A."/>
            <person name="Hirochika H."/>
            <person name="Nishikawa T."/>
            <person name="Kadowaki K."/>
            <person name="Sugiura M."/>
            <person name="Burr B."/>
            <person name="Sasaki T."/>
        </authorList>
    </citation>
    <scope>NUCLEOTIDE SEQUENCE [LARGE SCALE GENOMIC DNA]</scope>
    <source>
        <strain evidence="3">cv. Nipponbare</strain>
    </source>
</reference>
<evidence type="ECO:0000313" key="3">
    <source>
        <dbReference type="Proteomes" id="UP000000763"/>
    </source>
</evidence>
<dbReference type="EMBL" id="AP005255">
    <property type="protein sequence ID" value="BAC84143.1"/>
    <property type="molecule type" value="Genomic_DNA"/>
</dbReference>
<sequence>MRTGGHVLPKTFPCFRNGLISCLLETRNPSTKGIGFAHQEEFREECRRALIPGIDSSTVGIEPLLHSPKKGERKQLYPDDIGTDALDGVRATDLQELLQMSIGILIRLATERASLRHRDEAGLQVEIHVPYVDLRPNGHVVSRGSSKLAESLVSHNLEGLWG</sequence>
<dbReference type="Proteomes" id="UP000000763">
    <property type="component" value="Chromosome 7"/>
</dbReference>
<accession>Q6Z3D0</accession>
<name>Q6Z3D0_ORYSJ</name>
<protein>
    <submittedName>
        <fullName evidence="1">Uncharacterized protein</fullName>
    </submittedName>
</protein>
<organism evidence="1 3">
    <name type="scientific">Oryza sativa subsp. japonica</name>
    <name type="common">Rice</name>
    <dbReference type="NCBI Taxonomy" id="39947"/>
    <lineage>
        <taxon>Eukaryota</taxon>
        <taxon>Viridiplantae</taxon>
        <taxon>Streptophyta</taxon>
        <taxon>Embryophyta</taxon>
        <taxon>Tracheophyta</taxon>
        <taxon>Spermatophyta</taxon>
        <taxon>Magnoliopsida</taxon>
        <taxon>Liliopsida</taxon>
        <taxon>Poales</taxon>
        <taxon>Poaceae</taxon>
        <taxon>BOP clade</taxon>
        <taxon>Oryzoideae</taxon>
        <taxon>Oryzeae</taxon>
        <taxon>Oryzinae</taxon>
        <taxon>Oryza</taxon>
        <taxon>Oryza sativa</taxon>
    </lineage>
</organism>
<dbReference type="AlphaFoldDB" id="Q6Z3D0"/>
<proteinExistence type="predicted"/>
<reference evidence="2" key="2">
    <citation type="submission" date="2002-09" db="EMBL/GenBank/DDBJ databases">
        <title>Oryza sativa nipponbare(GA3) genomic DNA, chromosome 7, BAC clone:OSJNBa0039C01.</title>
        <authorList>
            <person name="Sasaki T."/>
            <person name="Matsumoto T."/>
            <person name="Katayose Y."/>
        </authorList>
    </citation>
    <scope>NUCLEOTIDE SEQUENCE</scope>
</reference>